<reference evidence="1 2" key="1">
    <citation type="submission" date="2010-11" db="EMBL/GenBank/DDBJ databases">
        <title>The Genome Sequence of Synechococcus phage S-CAM1 0208SB26.</title>
        <authorList>
            <consortium name="The Broad Institute Genome Sequencing Platform"/>
            <person name="Henn M.R."/>
            <person name="Martiny J."/>
            <person name="Weihe C."/>
            <person name="Levin J."/>
            <person name="Malboeuf C."/>
            <person name="Casali M."/>
            <person name="Russ C."/>
            <person name="Lennon N."/>
            <person name="Chapman S.B."/>
            <person name="Erlich R."/>
            <person name="Young S.K."/>
            <person name="Yandava C."/>
            <person name="Zeng Q."/>
            <person name="Alvarado L."/>
            <person name="Anderson S."/>
            <person name="Berlin A."/>
            <person name="Chen Z."/>
            <person name="Freedman E."/>
            <person name="Gellesch M."/>
            <person name="Goldberg J."/>
            <person name="Green L."/>
            <person name="Griggs A."/>
            <person name="Gujja S."/>
            <person name="Heilman E.R."/>
            <person name="Heiman D."/>
            <person name="Hollinger A."/>
            <person name="Howarth C."/>
            <person name="Larson L."/>
            <person name="Mehta T."/>
            <person name="Pearson M."/>
            <person name="Roberts A."/>
            <person name="Ryan E."/>
            <person name="Saif S."/>
            <person name="Shea T."/>
            <person name="Shenoy N."/>
            <person name="Sisk P."/>
            <person name="Stolte C."/>
            <person name="Sykes S."/>
            <person name="White J."/>
            <person name="Haas B."/>
            <person name="Nusbaum C."/>
            <person name="Birren B."/>
        </authorList>
    </citation>
    <scope>NUCLEOTIDE SEQUENCE [LARGE SCALE GENOMIC DNA]</scope>
    <source>
        <strain evidence="1 2">S-CAM1</strain>
    </source>
</reference>
<evidence type="ECO:0000313" key="1">
    <source>
        <dbReference type="EMBL" id="AGH26873.1"/>
    </source>
</evidence>
<gene>
    <name evidence="1" type="ORF">SXBG_00137</name>
</gene>
<dbReference type="KEGG" id="vg:15009558"/>
<dbReference type="Proteomes" id="UP000203521">
    <property type="component" value="Segment"/>
</dbReference>
<dbReference type="OrthoDB" id="18209at10239"/>
<organism evidence="1 2">
    <name type="scientific">Synechococcus phage S-CAM1</name>
    <dbReference type="NCBI Taxonomy" id="754037"/>
    <lineage>
        <taxon>Viruses</taxon>
        <taxon>Duplodnaviria</taxon>
        <taxon>Heunggongvirae</taxon>
        <taxon>Uroviricota</taxon>
        <taxon>Caudoviricetes</taxon>
        <taxon>Pantevenvirales</taxon>
        <taxon>Kyanoviridae</taxon>
        <taxon>Anaposvirus</taxon>
        <taxon>Anaposvirus socalone</taxon>
    </lineage>
</organism>
<sequence>MVMKTSSAKAKGRNLQKWVREKLIEMLDVHPEDIESRSMGAGGEDLIMARAARQKFPHSIECKNVERLNVWDAYEQACENSGDYEPIVVMKKNRRKPLIVVDAEYFIGLFENNK</sequence>
<evidence type="ECO:0000313" key="2">
    <source>
        <dbReference type="Proteomes" id="UP000203521"/>
    </source>
</evidence>
<dbReference type="EMBL" id="HQ634177">
    <property type="protein sequence ID" value="AGH26873.1"/>
    <property type="molecule type" value="Genomic_DNA"/>
</dbReference>
<accession>M4QF79</accession>
<protein>
    <submittedName>
        <fullName evidence="1">Uncharacterized protein</fullName>
    </submittedName>
</protein>
<dbReference type="RefSeq" id="YP_007673051.1">
    <property type="nucleotide sequence ID" value="NC_020837.1"/>
</dbReference>
<keyword evidence="2" id="KW-1185">Reference proteome</keyword>
<name>M4QF79_9CAUD</name>
<proteinExistence type="predicted"/>
<dbReference type="GeneID" id="15009558"/>